<reference evidence="3 4" key="1">
    <citation type="submission" date="2021-11" db="EMBL/GenBank/DDBJ databases">
        <title>Draft genome sequence of Actinomycetospora sp. SF1 isolated from the rhizosphere soil.</title>
        <authorList>
            <person name="Duangmal K."/>
            <person name="Chantavorakit T."/>
        </authorList>
    </citation>
    <scope>NUCLEOTIDE SEQUENCE [LARGE SCALE GENOMIC DNA]</scope>
    <source>
        <strain evidence="3 4">TBRC 5722</strain>
    </source>
</reference>
<feature type="domain" description="Tyrosine specific protein phosphatases" evidence="2">
    <location>
        <begin position="126"/>
        <end position="177"/>
    </location>
</feature>
<dbReference type="RefSeq" id="WP_230737043.1">
    <property type="nucleotide sequence ID" value="NZ_JAJNDB010000004.1"/>
</dbReference>
<evidence type="ECO:0000259" key="2">
    <source>
        <dbReference type="PROSITE" id="PS50056"/>
    </source>
</evidence>
<dbReference type="InterPro" id="IPR029021">
    <property type="entry name" value="Prot-tyrosine_phosphatase-like"/>
</dbReference>
<sequence>MPDTVVGALNFRDLGGLPASQGRRMCHGVLFRSDTLQALTDDDVAVLVDRLGLEIVIDLRVGAEAVEQGRGPLVGRDVTYLNAPLREAAPNDEPADRQALLFSLMHLEAPTSVLGSVVRAAAAFAGRPTVVHCAAGKDRTGLVVTLLLALAGVDREAIVADYLASGPNMAAVMARFGTWPRYAAHMAAVAPELYQAHEGTVRGVLEALDERYGGARGWALARGLDAGLLDRFPALLTELAPH</sequence>
<comment type="caution">
    <text evidence="3">The sequence shown here is derived from an EMBL/GenBank/DDBJ whole genome shotgun (WGS) entry which is preliminary data.</text>
</comment>
<dbReference type="InterPro" id="IPR026893">
    <property type="entry name" value="Tyr/Ser_Pase_IphP-type"/>
</dbReference>
<dbReference type="PROSITE" id="PS50056">
    <property type="entry name" value="TYR_PHOSPHATASE_2"/>
    <property type="match status" value="1"/>
</dbReference>
<dbReference type="PROSITE" id="PS00383">
    <property type="entry name" value="TYR_PHOSPHATASE_1"/>
    <property type="match status" value="1"/>
</dbReference>
<proteinExistence type="inferred from homology"/>
<name>A0ABS8PBP1_9PSEU</name>
<dbReference type="PANTHER" id="PTHR31126:SF1">
    <property type="entry name" value="TYROSINE SPECIFIC PROTEIN PHOSPHATASES DOMAIN-CONTAINING PROTEIN"/>
    <property type="match status" value="1"/>
</dbReference>
<dbReference type="Pfam" id="PF13350">
    <property type="entry name" value="Y_phosphatase3"/>
    <property type="match status" value="1"/>
</dbReference>
<dbReference type="Gene3D" id="3.90.190.10">
    <property type="entry name" value="Protein tyrosine phosphatase superfamily"/>
    <property type="match status" value="1"/>
</dbReference>
<evidence type="ECO:0000256" key="1">
    <source>
        <dbReference type="ARBA" id="ARBA00009580"/>
    </source>
</evidence>
<dbReference type="InterPro" id="IPR000387">
    <property type="entry name" value="Tyr_Pase_dom"/>
</dbReference>
<evidence type="ECO:0000313" key="3">
    <source>
        <dbReference type="EMBL" id="MCD2195705.1"/>
    </source>
</evidence>
<dbReference type="Proteomes" id="UP001199469">
    <property type="component" value="Unassembled WGS sequence"/>
</dbReference>
<gene>
    <name evidence="3" type="ORF">LQ327_20245</name>
</gene>
<keyword evidence="4" id="KW-1185">Reference proteome</keyword>
<dbReference type="InterPro" id="IPR016130">
    <property type="entry name" value="Tyr_Pase_AS"/>
</dbReference>
<organism evidence="3 4">
    <name type="scientific">Actinomycetospora endophytica</name>
    <dbReference type="NCBI Taxonomy" id="2291215"/>
    <lineage>
        <taxon>Bacteria</taxon>
        <taxon>Bacillati</taxon>
        <taxon>Actinomycetota</taxon>
        <taxon>Actinomycetes</taxon>
        <taxon>Pseudonocardiales</taxon>
        <taxon>Pseudonocardiaceae</taxon>
        <taxon>Actinomycetospora</taxon>
    </lineage>
</organism>
<dbReference type="SUPFAM" id="SSF52799">
    <property type="entry name" value="(Phosphotyrosine protein) phosphatases II"/>
    <property type="match status" value="1"/>
</dbReference>
<evidence type="ECO:0000313" key="4">
    <source>
        <dbReference type="Proteomes" id="UP001199469"/>
    </source>
</evidence>
<protein>
    <submittedName>
        <fullName evidence="3">Tyrosine-protein phosphatase</fullName>
    </submittedName>
</protein>
<accession>A0ABS8PBP1</accession>
<comment type="similarity">
    <text evidence="1">Belongs to the protein-tyrosine phosphatase family.</text>
</comment>
<dbReference type="EMBL" id="JAJNDB010000004">
    <property type="protein sequence ID" value="MCD2195705.1"/>
    <property type="molecule type" value="Genomic_DNA"/>
</dbReference>
<dbReference type="PANTHER" id="PTHR31126">
    <property type="entry name" value="TYROSINE-PROTEIN PHOSPHATASE"/>
    <property type="match status" value="1"/>
</dbReference>